<keyword evidence="1" id="KW-0812">Transmembrane</keyword>
<dbReference type="AlphaFoldDB" id="A0A1X2H6Q0"/>
<proteinExistence type="predicted"/>
<comment type="caution">
    <text evidence="2">The sequence shown here is derived from an EMBL/GenBank/DDBJ whole genome shotgun (WGS) entry which is preliminary data.</text>
</comment>
<keyword evidence="1" id="KW-0472">Membrane</keyword>
<evidence type="ECO:0000313" key="2">
    <source>
        <dbReference type="EMBL" id="ORY94152.1"/>
    </source>
</evidence>
<dbReference type="InParanoid" id="A0A1X2H6Q0"/>
<protein>
    <submittedName>
        <fullName evidence="2">Uncharacterized protein</fullName>
    </submittedName>
</protein>
<evidence type="ECO:0000313" key="3">
    <source>
        <dbReference type="Proteomes" id="UP000242180"/>
    </source>
</evidence>
<name>A0A1X2H6Q0_SYNRA</name>
<accession>A0A1X2H6Q0</accession>
<reference evidence="2 3" key="1">
    <citation type="submission" date="2016-07" db="EMBL/GenBank/DDBJ databases">
        <title>Pervasive Adenine N6-methylation of Active Genes in Fungi.</title>
        <authorList>
            <consortium name="DOE Joint Genome Institute"/>
            <person name="Mondo S.J."/>
            <person name="Dannebaum R.O."/>
            <person name="Kuo R.C."/>
            <person name="Labutti K."/>
            <person name="Haridas S."/>
            <person name="Kuo A."/>
            <person name="Salamov A."/>
            <person name="Ahrendt S.R."/>
            <person name="Lipzen A."/>
            <person name="Sullivan W."/>
            <person name="Andreopoulos W.B."/>
            <person name="Clum A."/>
            <person name="Lindquist E."/>
            <person name="Daum C."/>
            <person name="Ramamoorthy G.K."/>
            <person name="Gryganskyi A."/>
            <person name="Culley D."/>
            <person name="Magnuson J.K."/>
            <person name="James T.Y."/>
            <person name="O'Malley M.A."/>
            <person name="Stajich J.E."/>
            <person name="Spatafora J.W."/>
            <person name="Visel A."/>
            <person name="Grigoriev I.V."/>
        </authorList>
    </citation>
    <scope>NUCLEOTIDE SEQUENCE [LARGE SCALE GENOMIC DNA]</scope>
    <source>
        <strain evidence="2 3">NRRL 2496</strain>
    </source>
</reference>
<feature type="transmembrane region" description="Helical" evidence="1">
    <location>
        <begin position="34"/>
        <end position="55"/>
    </location>
</feature>
<sequence>MGRTGSHMKRQCFVISDALEVISLRSGKVYRSEMVFCVCYKLLHFLSFICGSIMLTNIYTRGEQQQKFVSLSLFFSWFV</sequence>
<keyword evidence="3" id="KW-1185">Reference proteome</keyword>
<dbReference type="EMBL" id="MCGN01000008">
    <property type="protein sequence ID" value="ORY94152.1"/>
    <property type="molecule type" value="Genomic_DNA"/>
</dbReference>
<organism evidence="2 3">
    <name type="scientific">Syncephalastrum racemosum</name>
    <name type="common">Filamentous fungus</name>
    <dbReference type="NCBI Taxonomy" id="13706"/>
    <lineage>
        <taxon>Eukaryota</taxon>
        <taxon>Fungi</taxon>
        <taxon>Fungi incertae sedis</taxon>
        <taxon>Mucoromycota</taxon>
        <taxon>Mucoromycotina</taxon>
        <taxon>Mucoromycetes</taxon>
        <taxon>Mucorales</taxon>
        <taxon>Syncephalastraceae</taxon>
        <taxon>Syncephalastrum</taxon>
    </lineage>
</organism>
<gene>
    <name evidence="2" type="ORF">BCR43DRAFT_495951</name>
</gene>
<dbReference type="Proteomes" id="UP000242180">
    <property type="component" value="Unassembled WGS sequence"/>
</dbReference>
<evidence type="ECO:0000256" key="1">
    <source>
        <dbReference type="SAM" id="Phobius"/>
    </source>
</evidence>
<keyword evidence="1" id="KW-1133">Transmembrane helix</keyword>